<proteinExistence type="inferred from homology"/>
<sequence>MLGYFNRTDSIRENSWRFYKFALAIDAVLVVLSIPYVIFWTWIMVSVKKTHRNVRLINFVFYSQYGIQLGFMATQIILTICGLAEEYTTVYVVCSTVRAIGLSYAFFIIPALILERCYATFFVSRYEKRECASVGNAITTFQILVAFSIGLVFNRISSTIPILLSSIIVNIIAVIYHTNLSATIYSLSERYQIAENILSSKMFATIIFTIGIFNVIMNICYIIDNYEIPMKYKNLAVVVADYCCLIYGYAIPILTYFKKDSWRKKVQSLFRKKSQVREAHLKNIFGVDMMMNDNKDKETLTYFNMLKNQWNKS</sequence>
<comment type="similarity">
    <text evidence="2">Belongs to the nematode receptor-like protein sre family.</text>
</comment>
<dbReference type="EMBL" id="CADEPM010000001">
    <property type="protein sequence ID" value="CAB3398111.1"/>
    <property type="molecule type" value="Genomic_DNA"/>
</dbReference>
<evidence type="ECO:0000313" key="8">
    <source>
        <dbReference type="Proteomes" id="UP000494206"/>
    </source>
</evidence>
<comment type="subcellular location">
    <subcellularLocation>
        <location evidence="1">Membrane</location>
        <topology evidence="1">Multi-pass membrane protein</topology>
    </subcellularLocation>
</comment>
<keyword evidence="8" id="KW-1185">Reference proteome</keyword>
<dbReference type="InterPro" id="IPR052854">
    <property type="entry name" value="Serpentine_rcpt_epsilon"/>
</dbReference>
<evidence type="ECO:0000313" key="7">
    <source>
        <dbReference type="EMBL" id="CAB3398111.1"/>
    </source>
</evidence>
<organism evidence="7 8">
    <name type="scientific">Caenorhabditis bovis</name>
    <dbReference type="NCBI Taxonomy" id="2654633"/>
    <lineage>
        <taxon>Eukaryota</taxon>
        <taxon>Metazoa</taxon>
        <taxon>Ecdysozoa</taxon>
        <taxon>Nematoda</taxon>
        <taxon>Chromadorea</taxon>
        <taxon>Rhabditida</taxon>
        <taxon>Rhabditina</taxon>
        <taxon>Rhabditomorpha</taxon>
        <taxon>Rhabditoidea</taxon>
        <taxon>Rhabditidae</taxon>
        <taxon>Peloderinae</taxon>
        <taxon>Caenorhabditis</taxon>
    </lineage>
</organism>
<evidence type="ECO:0000256" key="5">
    <source>
        <dbReference type="ARBA" id="ARBA00023136"/>
    </source>
</evidence>
<evidence type="ECO:0000256" key="6">
    <source>
        <dbReference type="SAM" id="Phobius"/>
    </source>
</evidence>
<dbReference type="Proteomes" id="UP000494206">
    <property type="component" value="Unassembled WGS sequence"/>
</dbReference>
<evidence type="ECO:0000256" key="1">
    <source>
        <dbReference type="ARBA" id="ARBA00004141"/>
    </source>
</evidence>
<reference evidence="7 8" key="1">
    <citation type="submission" date="2020-04" db="EMBL/GenBank/DDBJ databases">
        <authorList>
            <person name="Laetsch R D."/>
            <person name="Stevens L."/>
            <person name="Kumar S."/>
            <person name="Blaxter L. M."/>
        </authorList>
    </citation>
    <scope>NUCLEOTIDE SEQUENCE [LARGE SCALE GENOMIC DNA]</scope>
</reference>
<dbReference type="OrthoDB" id="5819751at2759"/>
<keyword evidence="3 6" id="KW-0812">Transmembrane</keyword>
<dbReference type="GO" id="GO:0016020">
    <property type="term" value="C:membrane"/>
    <property type="evidence" value="ECO:0007669"/>
    <property type="project" value="UniProtKB-SubCell"/>
</dbReference>
<dbReference type="InterPro" id="IPR004151">
    <property type="entry name" value="7TM_GPCR_serpentine_rcpt_Sre"/>
</dbReference>
<dbReference type="PANTHER" id="PTHR47518:SF11">
    <property type="entry name" value="SERPENTINE RECEPTOR, CLASS E (EPSILON)-RELATED"/>
    <property type="match status" value="1"/>
</dbReference>
<name>A0A8S1EEC6_9PELO</name>
<feature type="transmembrane region" description="Helical" evidence="6">
    <location>
        <begin position="202"/>
        <end position="223"/>
    </location>
</feature>
<accession>A0A8S1EEC6</accession>
<dbReference type="PANTHER" id="PTHR47518">
    <property type="entry name" value="SERPENTINE RECEPTOR CLASS EPSILON-13-RELATED"/>
    <property type="match status" value="1"/>
</dbReference>
<feature type="transmembrane region" description="Helical" evidence="6">
    <location>
        <begin position="90"/>
        <end position="114"/>
    </location>
</feature>
<protein>
    <submittedName>
        <fullName evidence="7">Uncharacterized protein</fullName>
    </submittedName>
</protein>
<dbReference type="Pfam" id="PF03125">
    <property type="entry name" value="Sre"/>
    <property type="match status" value="1"/>
</dbReference>
<feature type="transmembrane region" description="Helical" evidence="6">
    <location>
        <begin position="21"/>
        <end position="45"/>
    </location>
</feature>
<feature type="transmembrane region" description="Helical" evidence="6">
    <location>
        <begin position="160"/>
        <end position="182"/>
    </location>
</feature>
<feature type="transmembrane region" description="Helical" evidence="6">
    <location>
        <begin position="134"/>
        <end position="153"/>
    </location>
</feature>
<keyword evidence="5 6" id="KW-0472">Membrane</keyword>
<evidence type="ECO:0000256" key="4">
    <source>
        <dbReference type="ARBA" id="ARBA00022989"/>
    </source>
</evidence>
<comment type="caution">
    <text evidence="7">The sequence shown here is derived from an EMBL/GenBank/DDBJ whole genome shotgun (WGS) entry which is preliminary data.</text>
</comment>
<evidence type="ECO:0000256" key="3">
    <source>
        <dbReference type="ARBA" id="ARBA00022692"/>
    </source>
</evidence>
<dbReference type="AlphaFoldDB" id="A0A8S1EEC6"/>
<feature type="transmembrane region" description="Helical" evidence="6">
    <location>
        <begin position="235"/>
        <end position="257"/>
    </location>
</feature>
<keyword evidence="4 6" id="KW-1133">Transmembrane helix</keyword>
<evidence type="ECO:0000256" key="2">
    <source>
        <dbReference type="ARBA" id="ARBA00006803"/>
    </source>
</evidence>
<feature type="transmembrane region" description="Helical" evidence="6">
    <location>
        <begin position="65"/>
        <end position="83"/>
    </location>
</feature>
<gene>
    <name evidence="7" type="ORF">CBOVIS_LOCUS1427</name>
</gene>
<dbReference type="GO" id="GO:0007606">
    <property type="term" value="P:sensory perception of chemical stimulus"/>
    <property type="evidence" value="ECO:0007669"/>
    <property type="project" value="InterPro"/>
</dbReference>